<dbReference type="PANTHER" id="PTHR30404:SF0">
    <property type="entry name" value="N-ACETYLMURAMOYL-L-ALANINE AMIDASE AMIC"/>
    <property type="match status" value="1"/>
</dbReference>
<feature type="domain" description="MurNAc-LAA" evidence="4">
    <location>
        <begin position="130"/>
        <end position="285"/>
    </location>
</feature>
<dbReference type="GO" id="GO:0009253">
    <property type="term" value="P:peptidoglycan catabolic process"/>
    <property type="evidence" value="ECO:0007669"/>
    <property type="project" value="InterPro"/>
</dbReference>
<gene>
    <name evidence="5" type="ORF">SAMN02745193_00993</name>
</gene>
<proteinExistence type="predicted"/>
<dbReference type="GO" id="GO:0030288">
    <property type="term" value="C:outer membrane-bounded periplasmic space"/>
    <property type="evidence" value="ECO:0007669"/>
    <property type="project" value="TreeGrafter"/>
</dbReference>
<dbReference type="OrthoDB" id="9806267at2"/>
<dbReference type="EMBL" id="FRDF01000005">
    <property type="protein sequence ID" value="SHN53649.1"/>
    <property type="molecule type" value="Genomic_DNA"/>
</dbReference>
<name>A0A1M7S4N7_9SPHN</name>
<evidence type="ECO:0000313" key="6">
    <source>
        <dbReference type="Proteomes" id="UP000184391"/>
    </source>
</evidence>
<keyword evidence="6" id="KW-1185">Reference proteome</keyword>
<protein>
    <recommendedName>
        <fullName evidence="2">N-acetylmuramoyl-L-alanine amidase</fullName>
        <ecNumber evidence="2">3.5.1.28</ecNumber>
    </recommendedName>
</protein>
<dbReference type="CDD" id="cd02696">
    <property type="entry name" value="MurNAc-LAA"/>
    <property type="match status" value="1"/>
</dbReference>
<dbReference type="PANTHER" id="PTHR30404">
    <property type="entry name" value="N-ACETYLMURAMOYL-L-ALANINE AMIDASE"/>
    <property type="match status" value="1"/>
</dbReference>
<dbReference type="STRING" id="198312.SAMN02745193_00993"/>
<evidence type="ECO:0000256" key="1">
    <source>
        <dbReference type="ARBA" id="ARBA00001561"/>
    </source>
</evidence>
<dbReference type="RefSeq" id="WP_072673566.1">
    <property type="nucleotide sequence ID" value="NZ_FRDF01000005.1"/>
</dbReference>
<evidence type="ECO:0000259" key="4">
    <source>
        <dbReference type="SMART" id="SM00646"/>
    </source>
</evidence>
<dbReference type="EC" id="3.5.1.28" evidence="2"/>
<dbReference type="Gene3D" id="3.40.630.40">
    <property type="entry name" value="Zn-dependent exopeptidases"/>
    <property type="match status" value="1"/>
</dbReference>
<dbReference type="AlphaFoldDB" id="A0A1M7S4N7"/>
<accession>A0A1M7S4N7</accession>
<dbReference type="SUPFAM" id="SSF53187">
    <property type="entry name" value="Zn-dependent exopeptidases"/>
    <property type="match status" value="1"/>
</dbReference>
<dbReference type="Proteomes" id="UP000184391">
    <property type="component" value="Unassembled WGS sequence"/>
</dbReference>
<dbReference type="Pfam" id="PF01520">
    <property type="entry name" value="Amidase_3"/>
    <property type="match status" value="1"/>
</dbReference>
<comment type="catalytic activity">
    <reaction evidence="1">
        <text>Hydrolyzes the link between N-acetylmuramoyl residues and L-amino acid residues in certain cell-wall glycopeptides.</text>
        <dbReference type="EC" id="3.5.1.28"/>
    </reaction>
</comment>
<reference evidence="6" key="1">
    <citation type="submission" date="2016-12" db="EMBL/GenBank/DDBJ databases">
        <authorList>
            <person name="Varghese N."/>
            <person name="Submissions S."/>
        </authorList>
    </citation>
    <scope>NUCLEOTIDE SEQUENCE [LARGE SCALE GENOMIC DNA]</scope>
    <source>
        <strain evidence="6">DSM 11032</strain>
    </source>
</reference>
<dbReference type="InterPro" id="IPR050695">
    <property type="entry name" value="N-acetylmuramoyl_amidase_3"/>
</dbReference>
<dbReference type="GO" id="GO:0008745">
    <property type="term" value="F:N-acetylmuramoyl-L-alanine amidase activity"/>
    <property type="evidence" value="ECO:0007669"/>
    <property type="project" value="UniProtKB-EC"/>
</dbReference>
<organism evidence="5 6">
    <name type="scientific">Erythrobacter sanguineus</name>
    <dbReference type="NCBI Taxonomy" id="198312"/>
    <lineage>
        <taxon>Bacteria</taxon>
        <taxon>Pseudomonadati</taxon>
        <taxon>Pseudomonadota</taxon>
        <taxon>Alphaproteobacteria</taxon>
        <taxon>Sphingomonadales</taxon>
        <taxon>Erythrobacteraceae</taxon>
        <taxon>Erythrobacter/Porphyrobacter group</taxon>
        <taxon>Erythrobacter</taxon>
    </lineage>
</organism>
<dbReference type="InterPro" id="IPR002508">
    <property type="entry name" value="MurNAc-LAA_cat"/>
</dbReference>
<dbReference type="SMART" id="SM00646">
    <property type="entry name" value="Ami_3"/>
    <property type="match status" value="1"/>
</dbReference>
<evidence type="ECO:0000256" key="3">
    <source>
        <dbReference type="ARBA" id="ARBA00022801"/>
    </source>
</evidence>
<keyword evidence="3" id="KW-0378">Hydrolase</keyword>
<evidence type="ECO:0000313" key="5">
    <source>
        <dbReference type="EMBL" id="SHN53649.1"/>
    </source>
</evidence>
<evidence type="ECO:0000256" key="2">
    <source>
        <dbReference type="ARBA" id="ARBA00011901"/>
    </source>
</evidence>
<sequence>MSFRTLLLILLMVPALLLGGAAALGVAIPVPHWGRDYVLRFVLEGATTPPELPEIAGPQDSDRPLVVIDAGHGGPDPGAIGLDREGREVHEKDITLALVLALREQLLAQGGIRVALTRADDRILPLADRSEIARLLDADLFVSIHADSAGERDDVSGASIYTLSNAASSEAAARFAARENDADRLNGIAIEGQSEAVSAILVELSQQRTQEDAIEFAGLVLREGGERLAFHPQPRRSAALAVLRAPDVPSVLFESGFVTNRADRDRLTTPEGQAQYARVLARAIRVYFARRADVTAEGE</sequence>